<evidence type="ECO:0000313" key="4">
    <source>
        <dbReference type="Proteomes" id="UP000187609"/>
    </source>
</evidence>
<feature type="region of interest" description="Disordered" evidence="1">
    <location>
        <begin position="58"/>
        <end position="93"/>
    </location>
</feature>
<protein>
    <recommendedName>
        <fullName evidence="5">CLAVATA3/ESR (CLE)-related protein 25</fullName>
    </recommendedName>
</protein>
<evidence type="ECO:0000313" key="3">
    <source>
        <dbReference type="EMBL" id="OIT26183.1"/>
    </source>
</evidence>
<organism evidence="3 4">
    <name type="scientific">Nicotiana attenuata</name>
    <name type="common">Coyote tobacco</name>
    <dbReference type="NCBI Taxonomy" id="49451"/>
    <lineage>
        <taxon>Eukaryota</taxon>
        <taxon>Viridiplantae</taxon>
        <taxon>Streptophyta</taxon>
        <taxon>Embryophyta</taxon>
        <taxon>Tracheophyta</taxon>
        <taxon>Spermatophyta</taxon>
        <taxon>Magnoliopsida</taxon>
        <taxon>eudicotyledons</taxon>
        <taxon>Gunneridae</taxon>
        <taxon>Pentapetalae</taxon>
        <taxon>asterids</taxon>
        <taxon>lamiids</taxon>
        <taxon>Solanales</taxon>
        <taxon>Solanaceae</taxon>
        <taxon>Nicotianoideae</taxon>
        <taxon>Nicotianeae</taxon>
        <taxon>Nicotiana</taxon>
    </lineage>
</organism>
<evidence type="ECO:0000256" key="2">
    <source>
        <dbReference type="SAM" id="Phobius"/>
    </source>
</evidence>
<keyword evidence="2" id="KW-0812">Transmembrane</keyword>
<name>A0A1J6KX22_NICAT</name>
<comment type="caution">
    <text evidence="3">The sequence shown here is derived from an EMBL/GenBank/DDBJ whole genome shotgun (WGS) entry which is preliminary data.</text>
</comment>
<evidence type="ECO:0000256" key="1">
    <source>
        <dbReference type="SAM" id="MobiDB-lite"/>
    </source>
</evidence>
<accession>A0A1J6KX22</accession>
<dbReference type="EMBL" id="MJEQ01002944">
    <property type="protein sequence ID" value="OIT26183.1"/>
    <property type="molecule type" value="Genomic_DNA"/>
</dbReference>
<feature type="transmembrane region" description="Helical" evidence="2">
    <location>
        <begin position="12"/>
        <end position="31"/>
    </location>
</feature>
<dbReference type="PANTHER" id="PTHR34277:SF26">
    <property type="entry name" value="CLE25"/>
    <property type="match status" value="1"/>
</dbReference>
<keyword evidence="2" id="KW-0472">Membrane</keyword>
<dbReference type="OMA" id="ESGRTNM"/>
<gene>
    <name evidence="3" type="ORF">A4A49_26661</name>
</gene>
<keyword evidence="2" id="KW-1133">Transmembrane helix</keyword>
<dbReference type="PANTHER" id="PTHR34277">
    <property type="entry name" value="CLAVATA3/ESR (CLE)-RELATED PROTEIN 26"/>
    <property type="match status" value="1"/>
</dbReference>
<keyword evidence="4" id="KW-1185">Reference proteome</keyword>
<dbReference type="InterPro" id="IPR039316">
    <property type="entry name" value="CLE25/26"/>
</dbReference>
<evidence type="ECO:0008006" key="5">
    <source>
        <dbReference type="Google" id="ProtNLM"/>
    </source>
</evidence>
<sequence>MESRSRIKLYKGFWGSLVVVAVIWLMLAGVVESGRTNMKNNKVMQNKVHSHMDLNFKSIKRRVPNGPDPIHNRRAGNSRQPHGQVSKEELGKP</sequence>
<proteinExistence type="predicted"/>
<dbReference type="Proteomes" id="UP000187609">
    <property type="component" value="Unassembled WGS sequence"/>
</dbReference>
<reference evidence="3" key="1">
    <citation type="submission" date="2016-11" db="EMBL/GenBank/DDBJ databases">
        <title>The genome of Nicotiana attenuata.</title>
        <authorList>
            <person name="Xu S."/>
            <person name="Brockmoeller T."/>
            <person name="Gaquerel E."/>
            <person name="Navarro A."/>
            <person name="Kuhl H."/>
            <person name="Gase K."/>
            <person name="Ling Z."/>
            <person name="Zhou W."/>
            <person name="Kreitzer C."/>
            <person name="Stanke M."/>
            <person name="Tang H."/>
            <person name="Lyons E."/>
            <person name="Pandey P."/>
            <person name="Pandey S.P."/>
            <person name="Timmermann B."/>
            <person name="Baldwin I.T."/>
        </authorList>
    </citation>
    <scope>NUCLEOTIDE SEQUENCE [LARGE SCALE GENOMIC DNA]</scope>
    <source>
        <strain evidence="3">UT</strain>
    </source>
</reference>
<dbReference type="Gramene" id="OIT26183">
    <property type="protein sequence ID" value="OIT26183"/>
    <property type="gene ID" value="A4A49_26661"/>
</dbReference>
<dbReference type="STRING" id="49451.A0A1J6KX22"/>
<dbReference type="AlphaFoldDB" id="A0A1J6KX22"/>